<evidence type="ECO:0000313" key="2">
    <source>
        <dbReference type="EMBL" id="MFC6038985.1"/>
    </source>
</evidence>
<reference evidence="3" key="1">
    <citation type="journal article" date="2019" name="Int. J. Syst. Evol. Microbiol.">
        <title>The Global Catalogue of Microorganisms (GCM) 10K type strain sequencing project: providing services to taxonomists for standard genome sequencing and annotation.</title>
        <authorList>
            <consortium name="The Broad Institute Genomics Platform"/>
            <consortium name="The Broad Institute Genome Sequencing Center for Infectious Disease"/>
            <person name="Wu L."/>
            <person name="Ma J."/>
        </authorList>
    </citation>
    <scope>NUCLEOTIDE SEQUENCE [LARGE SCALE GENOMIC DNA]</scope>
    <source>
        <strain evidence="3">CCUG 54527</strain>
    </source>
</reference>
<name>A0ABW1L5V2_9BACL</name>
<keyword evidence="1" id="KW-1133">Transmembrane helix</keyword>
<evidence type="ECO:0000256" key="1">
    <source>
        <dbReference type="SAM" id="Phobius"/>
    </source>
</evidence>
<organism evidence="2 3">
    <name type="scientific">Paenisporosarcina macmurdoensis</name>
    <dbReference type="NCBI Taxonomy" id="212659"/>
    <lineage>
        <taxon>Bacteria</taxon>
        <taxon>Bacillati</taxon>
        <taxon>Bacillota</taxon>
        <taxon>Bacilli</taxon>
        <taxon>Bacillales</taxon>
        <taxon>Caryophanaceae</taxon>
        <taxon>Paenisporosarcina</taxon>
    </lineage>
</organism>
<sequence>MKKRIKWSVLIGSLFLTYVASYFYVHSYKELIHFNNFPVPGNAIHTKNIANSKVEEFTWSAASEEDGIPKRYLAVIRLYGWKDATDQESDSTITFEKNGMKVDILTSTDYLYVAKQPQ</sequence>
<protein>
    <submittedName>
        <fullName evidence="2">Uncharacterized protein</fullName>
    </submittedName>
</protein>
<accession>A0ABW1L5V2</accession>
<feature type="transmembrane region" description="Helical" evidence="1">
    <location>
        <begin position="7"/>
        <end position="25"/>
    </location>
</feature>
<keyword evidence="3" id="KW-1185">Reference proteome</keyword>
<comment type="caution">
    <text evidence="2">The sequence shown here is derived from an EMBL/GenBank/DDBJ whole genome shotgun (WGS) entry which is preliminary data.</text>
</comment>
<keyword evidence="1" id="KW-0812">Transmembrane</keyword>
<dbReference type="Proteomes" id="UP001596170">
    <property type="component" value="Unassembled WGS sequence"/>
</dbReference>
<dbReference type="RefSeq" id="WP_377733086.1">
    <property type="nucleotide sequence ID" value="NZ_JBHSRI010000006.1"/>
</dbReference>
<evidence type="ECO:0000313" key="3">
    <source>
        <dbReference type="Proteomes" id="UP001596170"/>
    </source>
</evidence>
<proteinExistence type="predicted"/>
<dbReference type="EMBL" id="JBHSRI010000006">
    <property type="protein sequence ID" value="MFC6038985.1"/>
    <property type="molecule type" value="Genomic_DNA"/>
</dbReference>
<gene>
    <name evidence="2" type="ORF">ACFPYN_05895</name>
</gene>
<keyword evidence="1" id="KW-0472">Membrane</keyword>